<dbReference type="Pfam" id="PF08685">
    <property type="entry name" value="GON"/>
    <property type="match status" value="1"/>
</dbReference>
<dbReference type="PROSITE" id="PS51046">
    <property type="entry name" value="GON"/>
    <property type="match status" value="1"/>
</dbReference>
<evidence type="ECO:0000256" key="3">
    <source>
        <dbReference type="PROSITE-ProRule" id="PRU00779"/>
    </source>
</evidence>
<dbReference type="Pfam" id="PF00088">
    <property type="entry name" value="Trefoil"/>
    <property type="match status" value="1"/>
</dbReference>
<dbReference type="CDD" id="cd00111">
    <property type="entry name" value="Trefoil"/>
    <property type="match status" value="1"/>
</dbReference>
<dbReference type="Gene3D" id="2.60.120.200">
    <property type="match status" value="1"/>
</dbReference>
<dbReference type="SMART" id="SM00018">
    <property type="entry name" value="PD"/>
    <property type="match status" value="1"/>
</dbReference>
<dbReference type="OrthoDB" id="6113960at2759"/>
<dbReference type="GO" id="GO:0008270">
    <property type="term" value="F:zinc ion binding"/>
    <property type="evidence" value="ECO:0007669"/>
    <property type="project" value="InterPro"/>
</dbReference>
<dbReference type="InterPro" id="IPR013320">
    <property type="entry name" value="ConA-like_dom_sf"/>
</dbReference>
<sequence length="610" mass="68007">MKSKLKIVSRGEMWFHWLIFGVIVGELSIRGKSELTQATCDMAPSDKTDCGLPGVTRQQCEASDCCFDDAIVFQAHAGDAPNCDIGVDDIKMIDCPDAVLNDSDTHEPWTQWKKCDQSCGAKYRSRARFWFSRETKQPYDFTYHIRYTTASNTCPEENRWYFDDLKDGEFNDEYGKASATVVSGAMERNDGVLTVKTGQESVKITFPYDSCIFGVKECVDGFTLSYWINLQDSPGGSSILSPDNSTGVRITLVDSVTANIVMDMNDKQWSMNISIASDTWTYVTITWSACHGLTYYENGQVKEHLGVFKTKLGDSSPEPVGKKSLFIGKSESADGALFSMIELVIWNGMISPADIKALYLKVDQTERFMLLKTDDEKRLQWKKSYTGTPSSDTGPSFTFLRTEFDMDNEDHKPVSCEQIRLMDKGDVDGYYVIFPHGACGDSLKVWCFGMSGSSPREYIDLDPALNYGLLAGLDAPCEQANYQARGKSWFNKTRVVPDSMKVDISDGSFTTFVENSVPYSVGGACYSGTYDATCTHSGYFNINLKNTTVRVKPTVNWKGTGYWNPSDFPKMVNFRRSPDSREISANCGGHCGHCEPDGDLILELASCVQK</sequence>
<keyword evidence="5" id="KW-1185">Reference proteome</keyword>
<keyword evidence="2 3" id="KW-1015">Disulfide bond</keyword>
<accession>A0A6S7GDR9</accession>
<gene>
    <name evidence="4" type="ORF">PACLA_8A009847</name>
</gene>
<comment type="caution">
    <text evidence="3">Lacks conserved residue(s) required for the propagation of feature annotation.</text>
</comment>
<dbReference type="EMBL" id="CACRXK020001179">
    <property type="protein sequence ID" value="CAB3987472.1"/>
    <property type="molecule type" value="Genomic_DNA"/>
</dbReference>
<dbReference type="SUPFAM" id="SSF49899">
    <property type="entry name" value="Concanavalin A-like lectins/glucanases"/>
    <property type="match status" value="1"/>
</dbReference>
<evidence type="ECO:0000256" key="2">
    <source>
        <dbReference type="ARBA" id="ARBA00023157"/>
    </source>
</evidence>
<dbReference type="PROSITE" id="PS51448">
    <property type="entry name" value="P_TREFOIL_2"/>
    <property type="match status" value="1"/>
</dbReference>
<proteinExistence type="predicted"/>
<evidence type="ECO:0000313" key="5">
    <source>
        <dbReference type="Proteomes" id="UP001152795"/>
    </source>
</evidence>
<feature type="disulfide bond" evidence="3">
    <location>
        <begin position="40"/>
        <end position="66"/>
    </location>
</feature>
<organism evidence="4 5">
    <name type="scientific">Paramuricea clavata</name>
    <name type="common">Red gorgonian</name>
    <name type="synonym">Violescent sea-whip</name>
    <dbReference type="NCBI Taxonomy" id="317549"/>
    <lineage>
        <taxon>Eukaryota</taxon>
        <taxon>Metazoa</taxon>
        <taxon>Cnidaria</taxon>
        <taxon>Anthozoa</taxon>
        <taxon>Octocorallia</taxon>
        <taxon>Malacalcyonacea</taxon>
        <taxon>Plexauridae</taxon>
        <taxon>Paramuricea</taxon>
    </lineage>
</organism>
<reference evidence="4" key="1">
    <citation type="submission" date="2020-04" db="EMBL/GenBank/DDBJ databases">
        <authorList>
            <person name="Alioto T."/>
            <person name="Alioto T."/>
            <person name="Gomez Garrido J."/>
        </authorList>
    </citation>
    <scope>NUCLEOTIDE SEQUENCE</scope>
    <source>
        <strain evidence="4">A484AB</strain>
    </source>
</reference>
<dbReference type="InterPro" id="IPR000519">
    <property type="entry name" value="P_trefoil_dom"/>
</dbReference>
<dbReference type="SUPFAM" id="SSF57492">
    <property type="entry name" value="Trefoil"/>
    <property type="match status" value="1"/>
</dbReference>
<comment type="caution">
    <text evidence="4">The sequence shown here is derived from an EMBL/GenBank/DDBJ whole genome shotgun (WGS) entry which is preliminary data.</text>
</comment>
<feature type="disulfide bond" evidence="3">
    <location>
        <begin position="50"/>
        <end position="65"/>
    </location>
</feature>
<evidence type="ECO:0000256" key="1">
    <source>
        <dbReference type="ARBA" id="ARBA00022723"/>
    </source>
</evidence>
<feature type="non-terminal residue" evidence="4">
    <location>
        <position position="610"/>
    </location>
</feature>
<protein>
    <submittedName>
        <fullName evidence="4">A disintegrin and metallo ase with thrombospondin motifs gon-1, partial</fullName>
    </submittedName>
</protein>
<dbReference type="Gene3D" id="4.10.110.10">
    <property type="entry name" value="Spasmolytic Protein, domain 1"/>
    <property type="match status" value="1"/>
</dbReference>
<dbReference type="InterPro" id="IPR044913">
    <property type="entry name" value="P_trefoil_dom_sf"/>
</dbReference>
<dbReference type="GO" id="GO:0004222">
    <property type="term" value="F:metalloendopeptidase activity"/>
    <property type="evidence" value="ECO:0007669"/>
    <property type="project" value="InterPro"/>
</dbReference>
<keyword evidence="1" id="KW-0479">Metal-binding</keyword>
<dbReference type="Proteomes" id="UP001152795">
    <property type="component" value="Unassembled WGS sequence"/>
</dbReference>
<name>A0A6S7GDR9_PARCT</name>
<dbReference type="InterPro" id="IPR012314">
    <property type="entry name" value="Pept_M12B_GON-ADAMTSs"/>
</dbReference>
<dbReference type="Pfam" id="PF13385">
    <property type="entry name" value="Laminin_G_3"/>
    <property type="match status" value="1"/>
</dbReference>
<evidence type="ECO:0000313" key="4">
    <source>
        <dbReference type="EMBL" id="CAB3987472.1"/>
    </source>
</evidence>
<dbReference type="AlphaFoldDB" id="A0A6S7GDR9"/>